<dbReference type="AlphaFoldDB" id="A0A932VR42"/>
<feature type="non-terminal residue" evidence="2">
    <location>
        <position position="151"/>
    </location>
</feature>
<dbReference type="Proteomes" id="UP000753196">
    <property type="component" value="Unassembled WGS sequence"/>
</dbReference>
<proteinExistence type="predicted"/>
<organism evidence="2 3">
    <name type="scientific">Candidatus Sungiibacteriota bacterium</name>
    <dbReference type="NCBI Taxonomy" id="2750080"/>
    <lineage>
        <taxon>Bacteria</taxon>
        <taxon>Candidatus Sungiibacteriota</taxon>
    </lineage>
</organism>
<evidence type="ECO:0000256" key="1">
    <source>
        <dbReference type="SAM" id="MobiDB-lite"/>
    </source>
</evidence>
<comment type="caution">
    <text evidence="2">The sequence shown here is derived from an EMBL/GenBank/DDBJ whole genome shotgun (WGS) entry which is preliminary data.</text>
</comment>
<feature type="region of interest" description="Disordered" evidence="1">
    <location>
        <begin position="1"/>
        <end position="72"/>
    </location>
</feature>
<evidence type="ECO:0000313" key="2">
    <source>
        <dbReference type="EMBL" id="MBI3630898.1"/>
    </source>
</evidence>
<sequence length="151" mass="16994">MSRPKKKKPSANNSKRGKNTAATTAATESYRHPTAESPLRPEVGTQTQFRKKKPPVTYRYDSSLSPALDWDGQNGSRELGEWLLACVEEASELPAPHQFKEPREFKNTSNKVVESVRGLRDAIEQLKRMAKPFLNWAGKAERLSFDVPTLP</sequence>
<reference evidence="2" key="1">
    <citation type="submission" date="2020-07" db="EMBL/GenBank/DDBJ databases">
        <title>Huge and variable diversity of episymbiotic CPR bacteria and DPANN archaea in groundwater ecosystems.</title>
        <authorList>
            <person name="He C.Y."/>
            <person name="Keren R."/>
            <person name="Whittaker M."/>
            <person name="Farag I.F."/>
            <person name="Doudna J."/>
            <person name="Cate J.H.D."/>
            <person name="Banfield J.F."/>
        </authorList>
    </citation>
    <scope>NUCLEOTIDE SEQUENCE</scope>
    <source>
        <strain evidence="2">NC_groundwater_973_Pr1_S-0.2um_54_13</strain>
    </source>
</reference>
<protein>
    <submittedName>
        <fullName evidence="2">Site-specific DNA-methyltransferase</fullName>
    </submittedName>
</protein>
<name>A0A932VR42_9BACT</name>
<dbReference type="EMBL" id="JACQCR010000022">
    <property type="protein sequence ID" value="MBI3630898.1"/>
    <property type="molecule type" value="Genomic_DNA"/>
</dbReference>
<accession>A0A932VR42</accession>
<gene>
    <name evidence="2" type="ORF">HY221_00995</name>
</gene>
<evidence type="ECO:0000313" key="3">
    <source>
        <dbReference type="Proteomes" id="UP000753196"/>
    </source>
</evidence>